<sequence length="117" mass="13113">MKQSRKINYIELPCRDMAATKAFFSQVFGWGFIDYGPEYMAFENAGIDGGYYQSEQRALTKDGSALVVLYSAELEKTLSAVKDAGGQILQDIFNFPGGRRFHFTDPSGNEYAVWSDV</sequence>
<dbReference type="PANTHER" id="PTHR33993">
    <property type="entry name" value="GLYOXALASE-RELATED"/>
    <property type="match status" value="1"/>
</dbReference>
<dbReference type="SUPFAM" id="SSF54593">
    <property type="entry name" value="Glyoxalase/Bleomycin resistance protein/Dihydroxybiphenyl dioxygenase"/>
    <property type="match status" value="1"/>
</dbReference>
<gene>
    <name evidence="2" type="ORF">Q3O60_06220</name>
</gene>
<dbReference type="Proteomes" id="UP001231616">
    <property type="component" value="Unassembled WGS sequence"/>
</dbReference>
<comment type="caution">
    <text evidence="2">The sequence shown here is derived from an EMBL/GenBank/DDBJ whole genome shotgun (WGS) entry which is preliminary data.</text>
</comment>
<feature type="domain" description="VOC" evidence="1">
    <location>
        <begin position="6"/>
        <end position="116"/>
    </location>
</feature>
<dbReference type="RefSeq" id="WP_305893040.1">
    <property type="nucleotide sequence ID" value="NZ_JAUZVZ010000007.1"/>
</dbReference>
<dbReference type="InterPro" id="IPR037523">
    <property type="entry name" value="VOC_core"/>
</dbReference>
<keyword evidence="3" id="KW-1185">Reference proteome</keyword>
<accession>A0ABT9GXI1</accession>
<reference evidence="2 3" key="1">
    <citation type="submission" date="2023-08" db="EMBL/GenBank/DDBJ databases">
        <authorList>
            <person name="Joshi A."/>
            <person name="Thite S."/>
        </authorList>
    </citation>
    <scope>NUCLEOTIDE SEQUENCE [LARGE SCALE GENOMIC DNA]</scope>
    <source>
        <strain evidence="2 3">AC40</strain>
    </source>
</reference>
<evidence type="ECO:0000259" key="1">
    <source>
        <dbReference type="PROSITE" id="PS51819"/>
    </source>
</evidence>
<proteinExistence type="predicted"/>
<dbReference type="CDD" id="cd07247">
    <property type="entry name" value="SgaA_N_like"/>
    <property type="match status" value="1"/>
</dbReference>
<dbReference type="InterPro" id="IPR004360">
    <property type="entry name" value="Glyas_Fos-R_dOase_dom"/>
</dbReference>
<evidence type="ECO:0000313" key="2">
    <source>
        <dbReference type="EMBL" id="MDP4535774.1"/>
    </source>
</evidence>
<evidence type="ECO:0000313" key="3">
    <source>
        <dbReference type="Proteomes" id="UP001231616"/>
    </source>
</evidence>
<dbReference type="EMBL" id="JAUZVZ010000007">
    <property type="protein sequence ID" value="MDP4535774.1"/>
    <property type="molecule type" value="Genomic_DNA"/>
</dbReference>
<dbReference type="PANTHER" id="PTHR33993:SF1">
    <property type="entry name" value="GLYOXALASE FAMILY PROTEIN"/>
    <property type="match status" value="1"/>
</dbReference>
<protein>
    <submittedName>
        <fullName evidence="2">VOC family protein</fullName>
    </submittedName>
</protein>
<dbReference type="PROSITE" id="PS51819">
    <property type="entry name" value="VOC"/>
    <property type="match status" value="1"/>
</dbReference>
<dbReference type="Pfam" id="PF00903">
    <property type="entry name" value="Glyoxalase"/>
    <property type="match status" value="1"/>
</dbReference>
<dbReference type="InterPro" id="IPR029068">
    <property type="entry name" value="Glyas_Bleomycin-R_OHBP_Dase"/>
</dbReference>
<name>A0ABT9GXI1_9GAMM</name>
<dbReference type="InterPro" id="IPR052164">
    <property type="entry name" value="Anthracycline_SecMetBiosynth"/>
</dbReference>
<dbReference type="Gene3D" id="3.10.180.10">
    <property type="entry name" value="2,3-Dihydroxybiphenyl 1,2-Dioxygenase, domain 1"/>
    <property type="match status" value="1"/>
</dbReference>
<organism evidence="2 3">
    <name type="scientific">Alkalimonas collagenimarina</name>
    <dbReference type="NCBI Taxonomy" id="400390"/>
    <lineage>
        <taxon>Bacteria</taxon>
        <taxon>Pseudomonadati</taxon>
        <taxon>Pseudomonadota</taxon>
        <taxon>Gammaproteobacteria</taxon>
        <taxon>Alkalimonas</taxon>
    </lineage>
</organism>